<evidence type="ECO:0000313" key="1">
    <source>
        <dbReference type="EMBL" id="KAK3325039.1"/>
    </source>
</evidence>
<dbReference type="Proteomes" id="UP001283341">
    <property type="component" value="Unassembled WGS sequence"/>
</dbReference>
<proteinExistence type="predicted"/>
<reference evidence="1" key="1">
    <citation type="journal article" date="2023" name="Mol. Phylogenet. Evol.">
        <title>Genome-scale phylogeny and comparative genomics of the fungal order Sordariales.</title>
        <authorList>
            <person name="Hensen N."/>
            <person name="Bonometti L."/>
            <person name="Westerberg I."/>
            <person name="Brannstrom I.O."/>
            <person name="Guillou S."/>
            <person name="Cros-Aarteil S."/>
            <person name="Calhoun S."/>
            <person name="Haridas S."/>
            <person name="Kuo A."/>
            <person name="Mondo S."/>
            <person name="Pangilinan J."/>
            <person name="Riley R."/>
            <person name="LaButti K."/>
            <person name="Andreopoulos B."/>
            <person name="Lipzen A."/>
            <person name="Chen C."/>
            <person name="Yan M."/>
            <person name="Daum C."/>
            <person name="Ng V."/>
            <person name="Clum A."/>
            <person name="Steindorff A."/>
            <person name="Ohm R.A."/>
            <person name="Martin F."/>
            <person name="Silar P."/>
            <person name="Natvig D.O."/>
            <person name="Lalanne C."/>
            <person name="Gautier V."/>
            <person name="Ament-Velasquez S.L."/>
            <person name="Kruys A."/>
            <person name="Hutchinson M.I."/>
            <person name="Powell A.J."/>
            <person name="Barry K."/>
            <person name="Miller A.N."/>
            <person name="Grigoriev I.V."/>
            <person name="Debuchy R."/>
            <person name="Gladieux P."/>
            <person name="Hiltunen Thoren M."/>
            <person name="Johannesson H."/>
        </authorList>
    </citation>
    <scope>NUCLEOTIDE SEQUENCE</scope>
    <source>
        <strain evidence="1">CBS 118394</strain>
    </source>
</reference>
<gene>
    <name evidence="1" type="ORF">B0H66DRAFT_599226</name>
</gene>
<name>A0AAE0MBK4_9PEZI</name>
<accession>A0AAE0MBK4</accession>
<sequence length="245" mass="27964">MKLVRKLAPLILTLSTGLRVRHDRHETGPPAVTLKVHNPSPDKPFTVLTWDSPLDPLVFVRGHLHLIHPRTNESYAINPLQVERSVPPSLNDLVTIEPGANVSQYVSLIQPVVDNMAEQVYNQKNWNENTAIVKWDEKNGPPLPVWEGKKEDVLADMQGRKDRWWLRGNQWDWIPVTEKGVEVDVQQIPYTNSSTIGKDNKEPAIPRPARYDGPIWVYPPTTLEHNTTWDGFRPIPKPANNTRPK</sequence>
<dbReference type="EMBL" id="JAUEDM010000002">
    <property type="protein sequence ID" value="KAK3325039.1"/>
    <property type="molecule type" value="Genomic_DNA"/>
</dbReference>
<comment type="caution">
    <text evidence="1">The sequence shown here is derived from an EMBL/GenBank/DDBJ whole genome shotgun (WGS) entry which is preliminary data.</text>
</comment>
<reference evidence="1" key="2">
    <citation type="submission" date="2023-06" db="EMBL/GenBank/DDBJ databases">
        <authorList>
            <consortium name="Lawrence Berkeley National Laboratory"/>
            <person name="Haridas S."/>
            <person name="Hensen N."/>
            <person name="Bonometti L."/>
            <person name="Westerberg I."/>
            <person name="Brannstrom I.O."/>
            <person name="Guillou S."/>
            <person name="Cros-Aarteil S."/>
            <person name="Calhoun S."/>
            <person name="Kuo A."/>
            <person name="Mondo S."/>
            <person name="Pangilinan J."/>
            <person name="Riley R."/>
            <person name="Labutti K."/>
            <person name="Andreopoulos B."/>
            <person name="Lipzen A."/>
            <person name="Chen C."/>
            <person name="Yanf M."/>
            <person name="Daum C."/>
            <person name="Ng V."/>
            <person name="Clum A."/>
            <person name="Steindorff A."/>
            <person name="Ohm R."/>
            <person name="Martin F."/>
            <person name="Silar P."/>
            <person name="Natvig D."/>
            <person name="Lalanne C."/>
            <person name="Gautier V."/>
            <person name="Ament-Velasquez S.L."/>
            <person name="Kruys A."/>
            <person name="Hutchinson M.I."/>
            <person name="Powell A.J."/>
            <person name="Barry K."/>
            <person name="Miller A.N."/>
            <person name="Grigoriev I.V."/>
            <person name="Debuchy R."/>
            <person name="Gladieux P."/>
            <person name="Thoren M.H."/>
            <person name="Johannesson H."/>
        </authorList>
    </citation>
    <scope>NUCLEOTIDE SEQUENCE</scope>
    <source>
        <strain evidence="1">CBS 118394</strain>
    </source>
</reference>
<protein>
    <submittedName>
        <fullName evidence="1">Uncharacterized protein</fullName>
    </submittedName>
</protein>
<keyword evidence="2" id="KW-1185">Reference proteome</keyword>
<organism evidence="1 2">
    <name type="scientific">Apodospora peruviana</name>
    <dbReference type="NCBI Taxonomy" id="516989"/>
    <lineage>
        <taxon>Eukaryota</taxon>
        <taxon>Fungi</taxon>
        <taxon>Dikarya</taxon>
        <taxon>Ascomycota</taxon>
        <taxon>Pezizomycotina</taxon>
        <taxon>Sordariomycetes</taxon>
        <taxon>Sordariomycetidae</taxon>
        <taxon>Sordariales</taxon>
        <taxon>Lasiosphaeriaceae</taxon>
        <taxon>Apodospora</taxon>
    </lineage>
</organism>
<evidence type="ECO:0000313" key="2">
    <source>
        <dbReference type="Proteomes" id="UP001283341"/>
    </source>
</evidence>
<dbReference type="AlphaFoldDB" id="A0AAE0MBK4"/>